<comment type="caution">
    <text evidence="4">The sequence shown here is derived from an EMBL/GenBank/DDBJ whole genome shotgun (WGS) entry which is preliminary data.</text>
</comment>
<dbReference type="EMBL" id="WOEY01000164">
    <property type="protein sequence ID" value="NPT47461.1"/>
    <property type="molecule type" value="Genomic_DNA"/>
</dbReference>
<dbReference type="RefSeq" id="WP_172318097.1">
    <property type="nucleotide sequence ID" value="NZ_WOEY01000164.1"/>
</dbReference>
<dbReference type="PANTHER" id="PTHR48105">
    <property type="entry name" value="THIOREDOXIN REDUCTASE 1-RELATED-RELATED"/>
    <property type="match status" value="1"/>
</dbReference>
<dbReference type="InterPro" id="IPR018490">
    <property type="entry name" value="cNMP-bd_dom_sf"/>
</dbReference>
<evidence type="ECO:0000313" key="5">
    <source>
        <dbReference type="Proteomes" id="UP000652198"/>
    </source>
</evidence>
<dbReference type="Gene3D" id="3.50.50.60">
    <property type="entry name" value="FAD/NAD(P)-binding domain"/>
    <property type="match status" value="2"/>
</dbReference>
<dbReference type="PRINTS" id="PR00469">
    <property type="entry name" value="PNDRDTASEII"/>
</dbReference>
<dbReference type="InterPro" id="IPR023753">
    <property type="entry name" value="FAD/NAD-binding_dom"/>
</dbReference>
<evidence type="ECO:0000256" key="1">
    <source>
        <dbReference type="ARBA" id="ARBA00022630"/>
    </source>
</evidence>
<proteinExistence type="predicted"/>
<dbReference type="InterPro" id="IPR050097">
    <property type="entry name" value="Ferredoxin-NADP_redctase_2"/>
</dbReference>
<organism evidence="4 5">
    <name type="scientific">Paraburkholderia solitsugae</name>
    <dbReference type="NCBI Taxonomy" id="2675748"/>
    <lineage>
        <taxon>Bacteria</taxon>
        <taxon>Pseudomonadati</taxon>
        <taxon>Pseudomonadota</taxon>
        <taxon>Betaproteobacteria</taxon>
        <taxon>Burkholderiales</taxon>
        <taxon>Burkholderiaceae</taxon>
        <taxon>Paraburkholderia</taxon>
    </lineage>
</organism>
<dbReference type="SUPFAM" id="SSF51206">
    <property type="entry name" value="cAMP-binding domain-like"/>
    <property type="match status" value="1"/>
</dbReference>
<name>A0ABX2C4Y6_9BURK</name>
<protein>
    <submittedName>
        <fullName evidence="4">FAD-dependent oxidoreductase</fullName>
    </submittedName>
</protein>
<evidence type="ECO:0000259" key="3">
    <source>
        <dbReference type="PROSITE" id="PS50042"/>
    </source>
</evidence>
<accession>A0ABX2C4Y6</accession>
<dbReference type="Gene3D" id="3.40.30.10">
    <property type="entry name" value="Glutaredoxin"/>
    <property type="match status" value="1"/>
</dbReference>
<evidence type="ECO:0000313" key="4">
    <source>
        <dbReference type="EMBL" id="NPT47461.1"/>
    </source>
</evidence>
<dbReference type="SMART" id="SM00100">
    <property type="entry name" value="cNMP"/>
    <property type="match status" value="1"/>
</dbReference>
<feature type="domain" description="Cyclic nucleotide-binding" evidence="3">
    <location>
        <begin position="3"/>
        <end position="122"/>
    </location>
</feature>
<reference evidence="4 5" key="1">
    <citation type="submission" date="2019-11" db="EMBL/GenBank/DDBJ databases">
        <title>Metabolism of dissolved organic matter in forest soils.</title>
        <authorList>
            <person name="Cyle K.T."/>
            <person name="Wilhelm R.C."/>
            <person name="Martinez C.E."/>
        </authorList>
    </citation>
    <scope>NUCLEOTIDE SEQUENCE [LARGE SCALE GENOMIC DNA]</scope>
    <source>
        <strain evidence="4 5">1N</strain>
    </source>
</reference>
<gene>
    <name evidence="4" type="ORF">GNZ12_40485</name>
</gene>
<keyword evidence="5" id="KW-1185">Reference proteome</keyword>
<keyword evidence="1" id="KW-0285">Flavoprotein</keyword>
<dbReference type="InterPro" id="IPR000595">
    <property type="entry name" value="cNMP-bd_dom"/>
</dbReference>
<keyword evidence="2" id="KW-0560">Oxidoreductase</keyword>
<evidence type="ECO:0000256" key="2">
    <source>
        <dbReference type="ARBA" id="ARBA00023002"/>
    </source>
</evidence>
<dbReference type="SUPFAM" id="SSF51905">
    <property type="entry name" value="FAD/NAD(P)-binding domain"/>
    <property type="match status" value="1"/>
</dbReference>
<dbReference type="Pfam" id="PF00027">
    <property type="entry name" value="cNMP_binding"/>
    <property type="match status" value="1"/>
</dbReference>
<dbReference type="InterPro" id="IPR036188">
    <property type="entry name" value="FAD/NAD-bd_sf"/>
</dbReference>
<dbReference type="Gene3D" id="2.60.120.10">
    <property type="entry name" value="Jelly Rolls"/>
    <property type="match status" value="1"/>
</dbReference>
<dbReference type="Proteomes" id="UP000652198">
    <property type="component" value="Unassembled WGS sequence"/>
</dbReference>
<dbReference type="Pfam" id="PF07992">
    <property type="entry name" value="Pyr_redox_2"/>
    <property type="match status" value="1"/>
</dbReference>
<dbReference type="PRINTS" id="PR00368">
    <property type="entry name" value="FADPNR"/>
</dbReference>
<dbReference type="CDD" id="cd00038">
    <property type="entry name" value="CAP_ED"/>
    <property type="match status" value="1"/>
</dbReference>
<sequence>MAYAPFLSESQLERVRVFTKPRQVAAGDVLYNPNDDTPPVYVVIEGKIRIISLAGGVEDTVTTYDPGQFSGELLMIAGRRSIYRCQAVEASHLLELSAQNLRTLISKDAELSEIFMRTFLARRLSMVSHGRTNVLILGSRYSAQTLAVREFLTRDGHPFAYVDLDTDSSSQELLDRFGVCSDDVPIVVCNGDQILRNPSTREVAQTLGFNSNIDESQVRDIVIVGAGPAGLAAAVYAASEGLDVLVIERAAPGGQAGSSSRIENYLGFPTGLSGQELANSAIAQSEKFGAKIMVARTVEGLNCDERPYRISLDDGQQIAGRSVVLATGAAYNQPALPNIDRFTGRGIYYNATFMEGQLCSGDPVIVIGGGNSAGQAAVFLAQNTKGVRMLVRSAGLAATMSRYLVRRIEENPLIQVNFDSELVRLSGDDHLEEVSWRDKSTGEVTTRPMRHIFVMTGASPKTEWLAGCLSLDPRGFVLTGTDLDGVLPPRPWPLARRPYMLETSLPGVFAVGDARAGNVKRVAAAVGEGSIVVHMVHQVLADM</sequence>
<dbReference type="PROSITE" id="PS50042">
    <property type="entry name" value="CNMP_BINDING_3"/>
    <property type="match status" value="1"/>
</dbReference>
<dbReference type="InterPro" id="IPR014710">
    <property type="entry name" value="RmlC-like_jellyroll"/>
</dbReference>